<dbReference type="EMBL" id="JAVXUP010002898">
    <property type="protein sequence ID" value="KAK3000898.1"/>
    <property type="molecule type" value="Genomic_DNA"/>
</dbReference>
<reference evidence="2" key="1">
    <citation type="submission" date="2022-12" db="EMBL/GenBank/DDBJ databases">
        <title>Draft genome assemblies for two species of Escallonia (Escalloniales).</title>
        <authorList>
            <person name="Chanderbali A."/>
            <person name="Dervinis C."/>
            <person name="Anghel I."/>
            <person name="Soltis D."/>
            <person name="Soltis P."/>
            <person name="Zapata F."/>
        </authorList>
    </citation>
    <scope>NUCLEOTIDE SEQUENCE</scope>
    <source>
        <strain evidence="2">UCBG64.0493</strain>
        <tissue evidence="2">Leaf</tissue>
    </source>
</reference>
<comment type="similarity">
    <text evidence="1">Belongs to the plant acyltransferase family.</text>
</comment>
<name>A0AA89AFN0_9ASTE</name>
<evidence type="ECO:0000256" key="1">
    <source>
        <dbReference type="ARBA" id="ARBA00009861"/>
    </source>
</evidence>
<dbReference type="Pfam" id="PF02458">
    <property type="entry name" value="Transferase"/>
    <property type="match status" value="1"/>
</dbReference>
<comment type="caution">
    <text evidence="2">The sequence shown here is derived from an EMBL/GenBank/DDBJ whole genome shotgun (WGS) entry which is preliminary data.</text>
</comment>
<accession>A0AA89AFN0</accession>
<gene>
    <name evidence="2" type="ORF">RJ639_020406</name>
</gene>
<dbReference type="GO" id="GO:0016747">
    <property type="term" value="F:acyltransferase activity, transferring groups other than amino-acyl groups"/>
    <property type="evidence" value="ECO:0007669"/>
    <property type="project" value="TreeGrafter"/>
</dbReference>
<evidence type="ECO:0000313" key="3">
    <source>
        <dbReference type="Proteomes" id="UP001188597"/>
    </source>
</evidence>
<evidence type="ECO:0000313" key="2">
    <source>
        <dbReference type="EMBL" id="KAK3000898.1"/>
    </source>
</evidence>
<dbReference type="InterPro" id="IPR050317">
    <property type="entry name" value="Plant_Fungal_Acyltransferase"/>
</dbReference>
<keyword evidence="3" id="KW-1185">Reference proteome</keyword>
<dbReference type="PANTHER" id="PTHR31642:SF266">
    <property type="entry name" value="HXXXD-TYPE ACYL-TRANSFERASE FAMILY PROTEIN"/>
    <property type="match status" value="1"/>
</dbReference>
<proteinExistence type="inferred from homology"/>
<dbReference type="AlphaFoldDB" id="A0AA89AFN0"/>
<protein>
    <submittedName>
        <fullName evidence="2">Uncharacterized protein</fullName>
    </submittedName>
</protein>
<dbReference type="InterPro" id="IPR023213">
    <property type="entry name" value="CAT-like_dom_sf"/>
</dbReference>
<organism evidence="2 3">
    <name type="scientific">Escallonia herrerae</name>
    <dbReference type="NCBI Taxonomy" id="1293975"/>
    <lineage>
        <taxon>Eukaryota</taxon>
        <taxon>Viridiplantae</taxon>
        <taxon>Streptophyta</taxon>
        <taxon>Embryophyta</taxon>
        <taxon>Tracheophyta</taxon>
        <taxon>Spermatophyta</taxon>
        <taxon>Magnoliopsida</taxon>
        <taxon>eudicotyledons</taxon>
        <taxon>Gunneridae</taxon>
        <taxon>Pentapetalae</taxon>
        <taxon>asterids</taxon>
        <taxon>campanulids</taxon>
        <taxon>Escalloniales</taxon>
        <taxon>Escalloniaceae</taxon>
        <taxon>Escallonia</taxon>
    </lineage>
</organism>
<sequence>MAGILKEALAQALVSYYAFAGEEVENAATELECGGLVVACMFDHRVADAYSANMFLVPSFRRLLVGPRCRGRYHSSIDRTYVPVSALPPPKDHCSGSGYYQPISRIYYVEANQLNQLQSIASSVSGARINKCKRSKLEALSAFLWKLVAG</sequence>
<dbReference type="Gene3D" id="3.30.559.10">
    <property type="entry name" value="Chloramphenicol acetyltransferase-like domain"/>
    <property type="match status" value="1"/>
</dbReference>
<dbReference type="Proteomes" id="UP001188597">
    <property type="component" value="Unassembled WGS sequence"/>
</dbReference>
<dbReference type="PANTHER" id="PTHR31642">
    <property type="entry name" value="TRICHOTHECENE 3-O-ACETYLTRANSFERASE"/>
    <property type="match status" value="1"/>
</dbReference>